<keyword evidence="2" id="KW-1185">Reference proteome</keyword>
<comment type="caution">
    <text evidence="1">The sequence shown here is derived from an EMBL/GenBank/DDBJ whole genome shotgun (WGS) entry which is preliminary data.</text>
</comment>
<evidence type="ECO:0000313" key="2">
    <source>
        <dbReference type="Proteomes" id="UP001627154"/>
    </source>
</evidence>
<organism evidence="1 2">
    <name type="scientific">Trichogramma kaykai</name>
    <dbReference type="NCBI Taxonomy" id="54128"/>
    <lineage>
        <taxon>Eukaryota</taxon>
        <taxon>Metazoa</taxon>
        <taxon>Ecdysozoa</taxon>
        <taxon>Arthropoda</taxon>
        <taxon>Hexapoda</taxon>
        <taxon>Insecta</taxon>
        <taxon>Pterygota</taxon>
        <taxon>Neoptera</taxon>
        <taxon>Endopterygota</taxon>
        <taxon>Hymenoptera</taxon>
        <taxon>Apocrita</taxon>
        <taxon>Proctotrupomorpha</taxon>
        <taxon>Chalcidoidea</taxon>
        <taxon>Trichogrammatidae</taxon>
        <taxon>Trichogramma</taxon>
    </lineage>
</organism>
<dbReference type="EMBL" id="JBJJXI010000080">
    <property type="protein sequence ID" value="KAL3395495.1"/>
    <property type="molecule type" value="Genomic_DNA"/>
</dbReference>
<gene>
    <name evidence="1" type="ORF">TKK_010329</name>
</gene>
<dbReference type="AlphaFoldDB" id="A0ABD2WRI2"/>
<reference evidence="1 2" key="1">
    <citation type="journal article" date="2024" name="bioRxiv">
        <title>A reference genome for Trichogramma kaykai: A tiny desert-dwelling parasitoid wasp with competing sex-ratio distorters.</title>
        <authorList>
            <person name="Culotta J."/>
            <person name="Lindsey A.R."/>
        </authorList>
    </citation>
    <scope>NUCLEOTIDE SEQUENCE [LARGE SCALE GENOMIC DNA]</scope>
    <source>
        <strain evidence="1 2">KSX58</strain>
    </source>
</reference>
<evidence type="ECO:0000313" key="1">
    <source>
        <dbReference type="EMBL" id="KAL3395495.1"/>
    </source>
</evidence>
<protein>
    <submittedName>
        <fullName evidence="1">Uncharacterized protein</fullName>
    </submittedName>
</protein>
<name>A0ABD2WRI2_9HYME</name>
<accession>A0ABD2WRI2</accession>
<dbReference type="Proteomes" id="UP001627154">
    <property type="component" value="Unassembled WGS sequence"/>
</dbReference>
<proteinExistence type="predicted"/>
<sequence>MINSDKATYTNMIKVLPHGRHLILICRETSRKYAKQWVQHRISRMRLELHLREQFESFSAPTSIFPSLIFIAAVDSYVPVEFIIRIYGSPILPRAYTFKSNWGVYQCRFSEYTMQ</sequence>